<protein>
    <submittedName>
        <fullName evidence="1">Uncharacterized protein</fullName>
    </submittedName>
</protein>
<gene>
    <name evidence="1" type="ORF">MM171A00756_0004</name>
</gene>
<name>A0A6M3M429_9ZZZZ</name>
<proteinExistence type="predicted"/>
<sequence>MEGITVSEVILDVDRSAVTINGLRIEDPKFYNCLVELGEEARINFVERALHVGYVVLQVMETETRVDYVRLEFERMQNEVESELEKIFSEKGSLLVALNQFFGKDGELKRTLDGHFGEKGSVIYKILNPDDESTPLGKFRKQLQQELDADRDGTAFNKLKKDMDNGFEKVLIALGAAEAAEEEREKGTAKGGDFEDYVYTVLDLISRDFEDTVEFVGDDDGPLGKVGDVLVRINPRDTGNVERNIVVEAKNASITLKGKKSFLKELDQAKENRGSHYAIGAVHESRVPEAIGSFRRYDGEKIICSVPVDDDPLALEIAYKVARAELVLSIMREEVRLDPSKLKDKVMEIQGQLDVMRAVKSALTGATGKIEDAKGDLKKMETSIREIIGEILDMVKAGEEG</sequence>
<accession>A0A6M3M429</accession>
<evidence type="ECO:0000313" key="1">
    <source>
        <dbReference type="EMBL" id="QJA99975.1"/>
    </source>
</evidence>
<organism evidence="1">
    <name type="scientific">viral metagenome</name>
    <dbReference type="NCBI Taxonomy" id="1070528"/>
    <lineage>
        <taxon>unclassified sequences</taxon>
        <taxon>metagenomes</taxon>
        <taxon>organismal metagenomes</taxon>
    </lineage>
</organism>
<reference evidence="1" key="1">
    <citation type="submission" date="2020-03" db="EMBL/GenBank/DDBJ databases">
        <title>The deep terrestrial virosphere.</title>
        <authorList>
            <person name="Holmfeldt K."/>
            <person name="Nilsson E."/>
            <person name="Simone D."/>
            <person name="Lopez-Fernandez M."/>
            <person name="Wu X."/>
            <person name="de Brujin I."/>
            <person name="Lundin D."/>
            <person name="Andersson A."/>
            <person name="Bertilsson S."/>
            <person name="Dopson M."/>
        </authorList>
    </citation>
    <scope>NUCLEOTIDE SEQUENCE</scope>
    <source>
        <strain evidence="1">MM171A00756</strain>
    </source>
</reference>
<dbReference type="EMBL" id="MT143676">
    <property type="protein sequence ID" value="QJA99975.1"/>
    <property type="molecule type" value="Genomic_DNA"/>
</dbReference>
<dbReference type="AlphaFoldDB" id="A0A6M3M429"/>